<dbReference type="Pfam" id="PF14214">
    <property type="entry name" value="Helitron_like_N"/>
    <property type="match status" value="1"/>
</dbReference>
<proteinExistence type="predicted"/>
<feature type="region of interest" description="Disordered" evidence="1">
    <location>
        <begin position="535"/>
        <end position="557"/>
    </location>
</feature>
<evidence type="ECO:0000256" key="1">
    <source>
        <dbReference type="SAM" id="MobiDB-lite"/>
    </source>
</evidence>
<organism evidence="3 4">
    <name type="scientific">Mycena albidolilacea</name>
    <dbReference type="NCBI Taxonomy" id="1033008"/>
    <lineage>
        <taxon>Eukaryota</taxon>
        <taxon>Fungi</taxon>
        <taxon>Dikarya</taxon>
        <taxon>Basidiomycota</taxon>
        <taxon>Agaricomycotina</taxon>
        <taxon>Agaricomycetes</taxon>
        <taxon>Agaricomycetidae</taxon>
        <taxon>Agaricales</taxon>
        <taxon>Marasmiineae</taxon>
        <taxon>Mycenaceae</taxon>
        <taxon>Mycena</taxon>
    </lineage>
</organism>
<feature type="domain" description="Helitron helicase-like" evidence="2">
    <location>
        <begin position="10"/>
        <end position="45"/>
    </location>
</feature>
<reference evidence="3" key="1">
    <citation type="submission" date="2023-03" db="EMBL/GenBank/DDBJ databases">
        <title>Massive genome expansion in bonnet fungi (Mycena s.s.) driven by repeated elements and novel gene families across ecological guilds.</title>
        <authorList>
            <consortium name="Lawrence Berkeley National Laboratory"/>
            <person name="Harder C.B."/>
            <person name="Miyauchi S."/>
            <person name="Viragh M."/>
            <person name="Kuo A."/>
            <person name="Thoen E."/>
            <person name="Andreopoulos B."/>
            <person name="Lu D."/>
            <person name="Skrede I."/>
            <person name="Drula E."/>
            <person name="Henrissat B."/>
            <person name="Morin E."/>
            <person name="Kohler A."/>
            <person name="Barry K."/>
            <person name="LaButti K."/>
            <person name="Morin E."/>
            <person name="Salamov A."/>
            <person name="Lipzen A."/>
            <person name="Mereny Z."/>
            <person name="Hegedus B."/>
            <person name="Baldrian P."/>
            <person name="Stursova M."/>
            <person name="Weitz H."/>
            <person name="Taylor A."/>
            <person name="Grigoriev I.V."/>
            <person name="Nagy L.G."/>
            <person name="Martin F."/>
            <person name="Kauserud H."/>
        </authorList>
    </citation>
    <scope>NUCLEOTIDE SEQUENCE</scope>
    <source>
        <strain evidence="3">CBHHK002</strain>
    </source>
</reference>
<dbReference type="InterPro" id="IPR025476">
    <property type="entry name" value="Helitron_helicase-like"/>
</dbReference>
<name>A0AAD7EKW9_9AGAR</name>
<keyword evidence="4" id="KW-1185">Reference proteome</keyword>
<gene>
    <name evidence="3" type="ORF">DFH08DRAFT_708700</name>
</gene>
<dbReference type="EMBL" id="JARIHO010000036">
    <property type="protein sequence ID" value="KAJ7330932.1"/>
    <property type="molecule type" value="Genomic_DNA"/>
</dbReference>
<evidence type="ECO:0000313" key="3">
    <source>
        <dbReference type="EMBL" id="KAJ7330932.1"/>
    </source>
</evidence>
<comment type="caution">
    <text evidence="3">The sequence shown here is derived from an EMBL/GenBank/DDBJ whole genome shotgun (WGS) entry which is preliminary data.</text>
</comment>
<evidence type="ECO:0000259" key="2">
    <source>
        <dbReference type="Pfam" id="PF14214"/>
    </source>
</evidence>
<accession>A0AAD7EKW9</accession>
<evidence type="ECO:0000313" key="4">
    <source>
        <dbReference type="Proteomes" id="UP001218218"/>
    </source>
</evidence>
<dbReference type="Proteomes" id="UP001218218">
    <property type="component" value="Unassembled WGS sequence"/>
</dbReference>
<dbReference type="AlphaFoldDB" id="A0AAD7EKW9"/>
<protein>
    <recommendedName>
        <fullName evidence="2">Helitron helicase-like domain-containing protein</fullName>
    </recommendedName>
</protein>
<sequence length="636" mass="71258">MVDQFTSVFLGFERECKRGVFGRVKHYYGVFEAQNRGSLHLHILIWLEGALSPKLLQEKAVADEHFKRQLFAWMESIIRHDLPSNTHSIASPSKLVQKQCLMRRPPHPDDADFDISSPQFLREILDASGQVHAHNETCYKKTPYSMVTLDDQAHSTTPLTWFLSLLKRDNGRVVGYNPTLSSSFQCNTDLKFIGSGPLAMALSIYMTLYTAKSDISSAVIMSALAAATKLLREAGPLLSEEERCRKLLLKTLNQINGRRELSGQQVACSLLGIGNHVTDARFAVFYWSKLLTWLSDNEFPPETDTEEDTHNNLDDLVDLEDSMVLLNEHAIPMLNSLVYDILFRPTELEDIPMWDQCVGYEKVRLSKGKESAQVDDNMDDIDDDNVLDISNQFRFAPGHPQIGTHGLRKRKIDCICVLSGTPIPRRDIDSQANRYAIVMLALFRPWNRSATNPLKSENTSWTDAFAALLVSLPQDKIKLMDCMQEQWECRLAAEDFSAEYKARQANFNALHGTSSQADDALDELASDLDWQLGQLDTDEPARPGHVVDPSDSDDPTNYTETCTARTQRTTDAVIALASAASFYHVPIPPDDIGRLLKGRMLESHDGMAQDRASAAALLLAEEKAVALQKHAAEGIF</sequence>